<evidence type="ECO:0000256" key="7">
    <source>
        <dbReference type="RuleBase" id="RU363032"/>
    </source>
</evidence>
<comment type="caution">
    <text evidence="9">The sequence shown here is derived from an EMBL/GenBank/DDBJ whole genome shotgun (WGS) entry which is preliminary data.</text>
</comment>
<keyword evidence="2 7" id="KW-0813">Transport</keyword>
<dbReference type="InterPro" id="IPR035906">
    <property type="entry name" value="MetI-like_sf"/>
</dbReference>
<feature type="domain" description="ABC transmembrane type-1" evidence="8">
    <location>
        <begin position="97"/>
        <end position="308"/>
    </location>
</feature>
<organism evidence="9 10">
    <name type="scientific">Labrys miyagiensis</name>
    <dbReference type="NCBI Taxonomy" id="346912"/>
    <lineage>
        <taxon>Bacteria</taxon>
        <taxon>Pseudomonadati</taxon>
        <taxon>Pseudomonadota</taxon>
        <taxon>Alphaproteobacteria</taxon>
        <taxon>Hyphomicrobiales</taxon>
        <taxon>Xanthobacteraceae</taxon>
        <taxon>Labrys</taxon>
    </lineage>
</organism>
<protein>
    <submittedName>
        <fullName evidence="9">Sugar ABC transporter permease</fullName>
    </submittedName>
</protein>
<dbReference type="PANTHER" id="PTHR30193">
    <property type="entry name" value="ABC TRANSPORTER PERMEASE PROTEIN"/>
    <property type="match status" value="1"/>
</dbReference>
<name>A0ABQ6CUU6_9HYPH</name>
<evidence type="ECO:0000256" key="2">
    <source>
        <dbReference type="ARBA" id="ARBA00022448"/>
    </source>
</evidence>
<keyword evidence="3" id="KW-1003">Cell membrane</keyword>
<comment type="subcellular location">
    <subcellularLocation>
        <location evidence="1 7">Cell membrane</location>
        <topology evidence="1 7">Multi-pass membrane protein</topology>
    </subcellularLocation>
</comment>
<evidence type="ECO:0000256" key="1">
    <source>
        <dbReference type="ARBA" id="ARBA00004651"/>
    </source>
</evidence>
<keyword evidence="10" id="KW-1185">Reference proteome</keyword>
<feature type="transmembrane region" description="Helical" evidence="7">
    <location>
        <begin position="174"/>
        <end position="192"/>
    </location>
</feature>
<evidence type="ECO:0000256" key="5">
    <source>
        <dbReference type="ARBA" id="ARBA00022989"/>
    </source>
</evidence>
<evidence type="ECO:0000256" key="3">
    <source>
        <dbReference type="ARBA" id="ARBA00022475"/>
    </source>
</evidence>
<evidence type="ECO:0000256" key="6">
    <source>
        <dbReference type="ARBA" id="ARBA00023136"/>
    </source>
</evidence>
<dbReference type="EMBL" id="BSPC01000069">
    <property type="protein sequence ID" value="GLS23362.1"/>
    <property type="molecule type" value="Genomic_DNA"/>
</dbReference>
<dbReference type="Pfam" id="PF00528">
    <property type="entry name" value="BPD_transp_1"/>
    <property type="match status" value="1"/>
</dbReference>
<dbReference type="Proteomes" id="UP001156882">
    <property type="component" value="Unassembled WGS sequence"/>
</dbReference>
<evidence type="ECO:0000256" key="4">
    <source>
        <dbReference type="ARBA" id="ARBA00022692"/>
    </source>
</evidence>
<dbReference type="InterPro" id="IPR000515">
    <property type="entry name" value="MetI-like"/>
</dbReference>
<keyword evidence="5 7" id="KW-1133">Transmembrane helix</keyword>
<reference evidence="10" key="1">
    <citation type="journal article" date="2019" name="Int. J. Syst. Evol. Microbiol.">
        <title>The Global Catalogue of Microorganisms (GCM) 10K type strain sequencing project: providing services to taxonomists for standard genome sequencing and annotation.</title>
        <authorList>
            <consortium name="The Broad Institute Genomics Platform"/>
            <consortium name="The Broad Institute Genome Sequencing Center for Infectious Disease"/>
            <person name="Wu L."/>
            <person name="Ma J."/>
        </authorList>
    </citation>
    <scope>NUCLEOTIDE SEQUENCE [LARGE SCALE GENOMIC DNA]</scope>
    <source>
        <strain evidence="10">NBRC 101365</strain>
    </source>
</reference>
<keyword evidence="6 7" id="KW-0472">Membrane</keyword>
<comment type="similarity">
    <text evidence="7">Belongs to the binding-protein-dependent transport system permease family.</text>
</comment>
<feature type="transmembrane region" description="Helical" evidence="7">
    <location>
        <begin position="129"/>
        <end position="154"/>
    </location>
</feature>
<dbReference type="SUPFAM" id="SSF161098">
    <property type="entry name" value="MetI-like"/>
    <property type="match status" value="1"/>
</dbReference>
<sequence>MVSINESRSVPARAEAALAETARPEGWSASGRWWRENLTGWLFILPALIGFIVFYFLPTIRAIEISLTDWNLMRAPKFVGLDNYVKLMGDPRFWQSVRITLLYVIYNIPLQTALGLLLAVLLDRLSKSVAVRAIVVAPYLLSNVVVALIFLWLLDPVLGVTNAFLNLVGIARQPFLTTPGLALISIVGINIWRHTGLIALLFYAGLQAIPKSLYEAAKIDGASEWRMFWHITLPLLRPVLVFIVVTSVIGSFQIFDTIAVATRGGPVNSTSAIIWYIYESAFRFSKMGYASAMSVLLFLVLIAVTLVQMRVLRADRSDLE</sequence>
<feature type="transmembrane region" description="Helical" evidence="7">
    <location>
        <begin position="101"/>
        <end position="122"/>
    </location>
</feature>
<evidence type="ECO:0000313" key="9">
    <source>
        <dbReference type="EMBL" id="GLS23362.1"/>
    </source>
</evidence>
<keyword evidence="4 7" id="KW-0812">Transmembrane</keyword>
<dbReference type="InterPro" id="IPR051393">
    <property type="entry name" value="ABC_transporter_permease"/>
</dbReference>
<evidence type="ECO:0000313" key="10">
    <source>
        <dbReference type="Proteomes" id="UP001156882"/>
    </source>
</evidence>
<dbReference type="Gene3D" id="1.10.3720.10">
    <property type="entry name" value="MetI-like"/>
    <property type="match status" value="1"/>
</dbReference>
<gene>
    <name evidence="9" type="ORF">GCM10007874_63820</name>
</gene>
<evidence type="ECO:0000259" key="8">
    <source>
        <dbReference type="PROSITE" id="PS50928"/>
    </source>
</evidence>
<dbReference type="PROSITE" id="PS50928">
    <property type="entry name" value="ABC_TM1"/>
    <property type="match status" value="1"/>
</dbReference>
<accession>A0ABQ6CUU6</accession>
<dbReference type="PANTHER" id="PTHR30193:SF41">
    <property type="entry name" value="DIACETYLCHITOBIOSE UPTAKE SYSTEM PERMEASE PROTEIN NGCF"/>
    <property type="match status" value="1"/>
</dbReference>
<dbReference type="CDD" id="cd06261">
    <property type="entry name" value="TM_PBP2"/>
    <property type="match status" value="1"/>
</dbReference>
<feature type="transmembrane region" description="Helical" evidence="7">
    <location>
        <begin position="235"/>
        <end position="255"/>
    </location>
</feature>
<feature type="transmembrane region" description="Helical" evidence="7">
    <location>
        <begin position="38"/>
        <end position="57"/>
    </location>
</feature>
<proteinExistence type="inferred from homology"/>
<feature type="transmembrane region" description="Helical" evidence="7">
    <location>
        <begin position="287"/>
        <end position="307"/>
    </location>
</feature>